<sequence length="168" mass="19192">MVLRNHYSCVGIVNPTFVGFVSQKTKLKVAASFGAFKEAKDPDIGCVNLNDNHWVAFRVDATSGVDLMFDPMQSEQNYEKLRTIVSLTVEPHLKTGGELSFEKVYWLEQQDEHSCGVWCIVFLELFLSGQTWEDSLYNLQPFLRLRYLPMRIELVRSAYSADEVSDAN</sequence>
<dbReference type="SUPFAM" id="SSF54001">
    <property type="entry name" value="Cysteine proteinases"/>
    <property type="match status" value="1"/>
</dbReference>
<dbReference type="GO" id="GO:0006508">
    <property type="term" value="P:proteolysis"/>
    <property type="evidence" value="ECO:0007669"/>
    <property type="project" value="UniProtKB-KW"/>
</dbReference>
<dbReference type="EMBL" id="JAACNO010002359">
    <property type="protein sequence ID" value="KAF4133691.1"/>
    <property type="molecule type" value="Genomic_DNA"/>
</dbReference>
<dbReference type="Gene3D" id="3.40.395.10">
    <property type="entry name" value="Adenoviral Proteinase, Chain A"/>
    <property type="match status" value="1"/>
</dbReference>
<reference evidence="1" key="1">
    <citation type="submission" date="2020-03" db="EMBL/GenBank/DDBJ databases">
        <title>Hybrid Assembly of Korean Phytophthora infestans isolates.</title>
        <authorList>
            <person name="Prokchorchik M."/>
            <person name="Lee Y."/>
            <person name="Seo J."/>
            <person name="Cho J.-H."/>
            <person name="Park Y.-E."/>
            <person name="Jang D.-C."/>
            <person name="Im J.-S."/>
            <person name="Choi J.-G."/>
            <person name="Park H.-J."/>
            <person name="Lee G.-B."/>
            <person name="Lee Y.-G."/>
            <person name="Hong S.-Y."/>
            <person name="Cho K."/>
            <person name="Sohn K.H."/>
        </authorList>
    </citation>
    <scope>NUCLEOTIDE SEQUENCE</scope>
    <source>
        <strain evidence="1">KR_2_A2</strain>
    </source>
</reference>
<evidence type="ECO:0000313" key="2">
    <source>
        <dbReference type="Proteomes" id="UP000704712"/>
    </source>
</evidence>
<comment type="caution">
    <text evidence="1">The sequence shown here is derived from an EMBL/GenBank/DDBJ whole genome shotgun (WGS) entry which is preliminary data.</text>
</comment>
<dbReference type="GO" id="GO:0008233">
    <property type="term" value="F:peptidase activity"/>
    <property type="evidence" value="ECO:0007669"/>
    <property type="project" value="UniProtKB-KW"/>
</dbReference>
<proteinExistence type="predicted"/>
<dbReference type="Proteomes" id="UP000704712">
    <property type="component" value="Unassembled WGS sequence"/>
</dbReference>
<dbReference type="AlphaFoldDB" id="A0A8S9TY70"/>
<evidence type="ECO:0000313" key="1">
    <source>
        <dbReference type="EMBL" id="KAF4133691.1"/>
    </source>
</evidence>
<keyword evidence="1" id="KW-0645">Protease</keyword>
<gene>
    <name evidence="1" type="ORF">GN958_ATG17028</name>
</gene>
<dbReference type="InterPro" id="IPR038765">
    <property type="entry name" value="Papain-like_cys_pep_sf"/>
</dbReference>
<accession>A0A8S9TY70</accession>
<keyword evidence="1" id="KW-0378">Hydrolase</keyword>
<organism evidence="1 2">
    <name type="scientific">Phytophthora infestans</name>
    <name type="common">Potato late blight agent</name>
    <name type="synonym">Botrytis infestans</name>
    <dbReference type="NCBI Taxonomy" id="4787"/>
    <lineage>
        <taxon>Eukaryota</taxon>
        <taxon>Sar</taxon>
        <taxon>Stramenopiles</taxon>
        <taxon>Oomycota</taxon>
        <taxon>Peronosporomycetes</taxon>
        <taxon>Peronosporales</taxon>
        <taxon>Peronosporaceae</taxon>
        <taxon>Phytophthora</taxon>
    </lineage>
</organism>
<protein>
    <submittedName>
        <fullName evidence="1">Ulp1 protease family C-terminal catalytic domain-containing protein</fullName>
    </submittedName>
</protein>
<name>A0A8S9TY70_PHYIN</name>